<sequence>MAMNMVYSFIAAAMGVLVPLYLIEREMDIAAVGLVLSIMPLGFMILRIIFASMADGAGTRAMSIVYSAASIISITIYSIAINPAAFMLARFFESIRASGFWAVIRTDILSFRTGERTGNTLAFFGSFQRMADGAGRLAVGFMIAFFSFSGSFWILAFLSIALLLLSLSFNSGKPSAIQIDMKTVRRIFSRRERGFWFNSIGITSISLNINILLGFLLPLFASAELGFAPEKTGIMLAILPIFSGLVMLLFLKMRLGGRPLLLFTFLMVPALLLLPILGESIFLLVFILAAGNGCANILAECILADAVKNCNNISTEIAVLHVPLRISEFLFMSIGGLVIAAFGFAPLFFVCATLVGLFVLFAKGYVK</sequence>
<keyword evidence="1" id="KW-0812">Transmembrane</keyword>
<evidence type="ECO:0000313" key="3">
    <source>
        <dbReference type="EMBL" id="QNO54437.1"/>
    </source>
</evidence>
<dbReference type="InterPro" id="IPR036259">
    <property type="entry name" value="MFS_trans_sf"/>
</dbReference>
<reference evidence="3" key="1">
    <citation type="submission" date="2020-06" db="EMBL/GenBank/DDBJ databases">
        <title>Unique genomic features of the anaerobic methanotrophic archaea.</title>
        <authorList>
            <person name="Chadwick G.L."/>
            <person name="Skennerton C.T."/>
            <person name="Laso-Perez R."/>
            <person name="Leu A.O."/>
            <person name="Speth D.R."/>
            <person name="Yu H."/>
            <person name="Morgan-Lang C."/>
            <person name="Hatzenpichler R."/>
            <person name="Goudeau D."/>
            <person name="Malmstrom R."/>
            <person name="Brazelton W.J."/>
            <person name="Woyke T."/>
            <person name="Hallam S.J."/>
            <person name="Tyson G.W."/>
            <person name="Wegener G."/>
            <person name="Boetius A."/>
            <person name="Orphan V."/>
        </authorList>
    </citation>
    <scope>NUCLEOTIDE SEQUENCE</scope>
</reference>
<keyword evidence="1" id="KW-0472">Membrane</keyword>
<dbReference type="InterPro" id="IPR011701">
    <property type="entry name" value="MFS"/>
</dbReference>
<feature type="transmembrane region" description="Helical" evidence="1">
    <location>
        <begin position="5"/>
        <end position="23"/>
    </location>
</feature>
<protein>
    <recommendedName>
        <fullName evidence="2">Major facilitator superfamily (MFS) profile domain-containing protein</fullName>
    </recommendedName>
</protein>
<gene>
    <name evidence="3" type="ORF">IPKNHHKO_00011</name>
</gene>
<name>A0A7G9Z2F3_9EURY</name>
<feature type="transmembrane region" description="Helical" evidence="1">
    <location>
        <begin position="195"/>
        <end position="221"/>
    </location>
</feature>
<evidence type="ECO:0000256" key="1">
    <source>
        <dbReference type="SAM" id="Phobius"/>
    </source>
</evidence>
<feature type="transmembrane region" description="Helical" evidence="1">
    <location>
        <begin position="29"/>
        <end position="50"/>
    </location>
</feature>
<dbReference type="InterPro" id="IPR020846">
    <property type="entry name" value="MFS_dom"/>
</dbReference>
<dbReference type="GO" id="GO:0022857">
    <property type="term" value="F:transmembrane transporter activity"/>
    <property type="evidence" value="ECO:0007669"/>
    <property type="project" value="InterPro"/>
</dbReference>
<feature type="transmembrane region" description="Helical" evidence="1">
    <location>
        <begin position="233"/>
        <end position="251"/>
    </location>
</feature>
<feature type="domain" description="Major facilitator superfamily (MFS) profile" evidence="2">
    <location>
        <begin position="1"/>
        <end position="367"/>
    </location>
</feature>
<feature type="transmembrane region" description="Helical" evidence="1">
    <location>
        <begin position="62"/>
        <end position="81"/>
    </location>
</feature>
<dbReference type="AlphaFoldDB" id="A0A7G9Z2F3"/>
<proteinExistence type="predicted"/>
<feature type="transmembrane region" description="Helical" evidence="1">
    <location>
        <begin position="260"/>
        <end position="289"/>
    </location>
</feature>
<dbReference type="Pfam" id="PF07690">
    <property type="entry name" value="MFS_1"/>
    <property type="match status" value="1"/>
</dbReference>
<organism evidence="3">
    <name type="scientific">Candidatus Methanophaga sp. ANME-1 ERB7</name>
    <dbReference type="NCBI Taxonomy" id="2759913"/>
    <lineage>
        <taxon>Archaea</taxon>
        <taxon>Methanobacteriati</taxon>
        <taxon>Methanobacteriota</taxon>
        <taxon>Stenosarchaea group</taxon>
        <taxon>Methanomicrobia</taxon>
        <taxon>Candidatus Methanophagales</taxon>
        <taxon>Candidatus Methanophagaceae</taxon>
        <taxon>Candidatus Methanophaga</taxon>
    </lineage>
</organism>
<feature type="transmembrane region" description="Helical" evidence="1">
    <location>
        <begin position="137"/>
        <end position="165"/>
    </location>
</feature>
<accession>A0A7G9Z2F3</accession>
<feature type="transmembrane region" description="Helical" evidence="1">
    <location>
        <begin position="329"/>
        <end position="362"/>
    </location>
</feature>
<evidence type="ECO:0000259" key="2">
    <source>
        <dbReference type="PROSITE" id="PS50850"/>
    </source>
</evidence>
<dbReference type="EMBL" id="MT631579">
    <property type="protein sequence ID" value="QNO54437.1"/>
    <property type="molecule type" value="Genomic_DNA"/>
</dbReference>
<keyword evidence="1" id="KW-1133">Transmembrane helix</keyword>
<dbReference type="PROSITE" id="PS50850">
    <property type="entry name" value="MFS"/>
    <property type="match status" value="1"/>
</dbReference>
<dbReference type="SUPFAM" id="SSF103473">
    <property type="entry name" value="MFS general substrate transporter"/>
    <property type="match status" value="1"/>
</dbReference>
<dbReference type="Gene3D" id="1.20.1250.20">
    <property type="entry name" value="MFS general substrate transporter like domains"/>
    <property type="match status" value="2"/>
</dbReference>